<dbReference type="AlphaFoldDB" id="A0ABD1XNY5"/>
<proteinExistence type="predicted"/>
<accession>A0ABD1XNY5</accession>
<evidence type="ECO:0000313" key="2">
    <source>
        <dbReference type="EMBL" id="KAL2609626.1"/>
    </source>
</evidence>
<name>A0ABD1XNY5_9MARC</name>
<reference evidence="2 3" key="1">
    <citation type="submission" date="2024-09" db="EMBL/GenBank/DDBJ databases">
        <title>Chromosome-scale assembly of Riccia fluitans.</title>
        <authorList>
            <person name="Paukszto L."/>
            <person name="Sawicki J."/>
            <person name="Karawczyk K."/>
            <person name="Piernik-Szablinska J."/>
            <person name="Szczecinska M."/>
            <person name="Mazdziarz M."/>
        </authorList>
    </citation>
    <scope>NUCLEOTIDE SEQUENCE [LARGE SCALE GENOMIC DNA]</scope>
    <source>
        <strain evidence="2">Rf_01</strain>
        <tissue evidence="2">Aerial parts of the thallus</tissue>
    </source>
</reference>
<evidence type="ECO:0000313" key="3">
    <source>
        <dbReference type="Proteomes" id="UP001605036"/>
    </source>
</evidence>
<organism evidence="2 3">
    <name type="scientific">Riccia fluitans</name>
    <dbReference type="NCBI Taxonomy" id="41844"/>
    <lineage>
        <taxon>Eukaryota</taxon>
        <taxon>Viridiplantae</taxon>
        <taxon>Streptophyta</taxon>
        <taxon>Embryophyta</taxon>
        <taxon>Marchantiophyta</taxon>
        <taxon>Marchantiopsida</taxon>
        <taxon>Marchantiidae</taxon>
        <taxon>Marchantiales</taxon>
        <taxon>Ricciaceae</taxon>
        <taxon>Riccia</taxon>
    </lineage>
</organism>
<feature type="region of interest" description="Disordered" evidence="1">
    <location>
        <begin position="60"/>
        <end position="80"/>
    </location>
</feature>
<gene>
    <name evidence="2" type="ORF">R1flu_028199</name>
</gene>
<dbReference type="Proteomes" id="UP001605036">
    <property type="component" value="Unassembled WGS sequence"/>
</dbReference>
<keyword evidence="3" id="KW-1185">Reference proteome</keyword>
<dbReference type="EMBL" id="JBHFFA010000008">
    <property type="protein sequence ID" value="KAL2609626.1"/>
    <property type="molecule type" value="Genomic_DNA"/>
</dbReference>
<sequence length="106" mass="11807">MVSSVSQFQAGRLLYSERASTRISLGWGGNYVDYRRAIVTGDVSLSSFARRSVCGARDWDHDASVGKTKRGSSPLDSVHPEPIRDRELWWSDYHEAPDPSNRAAPP</sequence>
<protein>
    <submittedName>
        <fullName evidence="2">Uncharacterized protein</fullName>
    </submittedName>
</protein>
<comment type="caution">
    <text evidence="2">The sequence shown here is derived from an EMBL/GenBank/DDBJ whole genome shotgun (WGS) entry which is preliminary data.</text>
</comment>
<evidence type="ECO:0000256" key="1">
    <source>
        <dbReference type="SAM" id="MobiDB-lite"/>
    </source>
</evidence>